<protein>
    <submittedName>
        <fullName evidence="4">4-hydroxy-3-methylbut-2-en-1-yl diphosphate synthase IspG/GcpE</fullName>
    </submittedName>
</protein>
<feature type="domain" description="IspG TIM-barrel" evidence="3">
    <location>
        <begin position="12"/>
        <end position="234"/>
    </location>
</feature>
<accession>A0A7W7FW17</accession>
<evidence type="ECO:0000313" key="5">
    <source>
        <dbReference type="Proteomes" id="UP000533598"/>
    </source>
</evidence>
<dbReference type="GO" id="GO:0016114">
    <property type="term" value="P:terpenoid biosynthetic process"/>
    <property type="evidence" value="ECO:0007669"/>
    <property type="project" value="InterPro"/>
</dbReference>
<evidence type="ECO:0000313" key="4">
    <source>
        <dbReference type="EMBL" id="MBB4679610.1"/>
    </source>
</evidence>
<dbReference type="Gene3D" id="3.20.20.20">
    <property type="entry name" value="Dihydropteroate synthase-like"/>
    <property type="match status" value="1"/>
</dbReference>
<comment type="caution">
    <text evidence="4">The sequence shown here is derived from an EMBL/GenBank/DDBJ whole genome shotgun (WGS) entry which is preliminary data.</text>
</comment>
<dbReference type="PANTHER" id="PTHR30454:SF0">
    <property type="entry name" value="4-HYDROXY-3-METHYLBUT-2-EN-1-YL DIPHOSPHATE SYNTHASE (FERREDOXIN), CHLOROPLASTIC"/>
    <property type="match status" value="1"/>
</dbReference>
<keyword evidence="2" id="KW-0479">Metal-binding</keyword>
<dbReference type="GO" id="GO:0019288">
    <property type="term" value="P:isopentenyl diphosphate biosynthetic process, methylerythritol 4-phosphate pathway"/>
    <property type="evidence" value="ECO:0007669"/>
    <property type="project" value="TreeGrafter"/>
</dbReference>
<dbReference type="AlphaFoldDB" id="A0A7W7FW17"/>
<keyword evidence="2" id="KW-0004">4Fe-4S</keyword>
<dbReference type="InterPro" id="IPR011005">
    <property type="entry name" value="Dihydropteroate_synth-like_sf"/>
</dbReference>
<evidence type="ECO:0000256" key="2">
    <source>
        <dbReference type="ARBA" id="ARBA00022485"/>
    </source>
</evidence>
<name>A0A7W7FW17_9PSEU</name>
<dbReference type="InterPro" id="IPR004588">
    <property type="entry name" value="IspG_bac-typ"/>
</dbReference>
<evidence type="ECO:0000259" key="3">
    <source>
        <dbReference type="Pfam" id="PF04551"/>
    </source>
</evidence>
<evidence type="ECO:0000256" key="1">
    <source>
        <dbReference type="ARBA" id="ARBA00001966"/>
    </source>
</evidence>
<dbReference type="GO" id="GO:0046429">
    <property type="term" value="F:4-hydroxy-3-methylbut-2-en-1-yl diphosphate synthase activity (ferredoxin)"/>
    <property type="evidence" value="ECO:0007669"/>
    <property type="project" value="InterPro"/>
</dbReference>
<keyword evidence="2" id="KW-0408">Iron</keyword>
<proteinExistence type="predicted"/>
<dbReference type="Proteomes" id="UP000533598">
    <property type="component" value="Unassembled WGS sequence"/>
</dbReference>
<reference evidence="4 5" key="1">
    <citation type="submission" date="2020-08" db="EMBL/GenBank/DDBJ databases">
        <title>Sequencing the genomes of 1000 actinobacteria strains.</title>
        <authorList>
            <person name="Klenk H.-P."/>
        </authorList>
    </citation>
    <scope>NUCLEOTIDE SEQUENCE [LARGE SCALE GENOMIC DNA]</scope>
    <source>
        <strain evidence="4 5">DSM 44230</strain>
    </source>
</reference>
<dbReference type="EMBL" id="JACHMH010000001">
    <property type="protein sequence ID" value="MBB4679610.1"/>
    <property type="molecule type" value="Genomic_DNA"/>
</dbReference>
<dbReference type="PANTHER" id="PTHR30454">
    <property type="entry name" value="4-HYDROXY-3-METHYLBUT-2-EN-1-YL DIPHOSPHATE SYNTHASE"/>
    <property type="match status" value="1"/>
</dbReference>
<dbReference type="RefSeq" id="WP_185005336.1">
    <property type="nucleotide sequence ID" value="NZ_JACHMH010000001.1"/>
</dbReference>
<keyword evidence="5" id="KW-1185">Reference proteome</keyword>
<comment type="cofactor">
    <cofactor evidence="1">
        <name>[4Fe-4S] cluster</name>
        <dbReference type="ChEBI" id="CHEBI:49883"/>
    </cofactor>
</comment>
<dbReference type="InterPro" id="IPR058578">
    <property type="entry name" value="IspG_TIM"/>
</dbReference>
<sequence>MHSESTARRFSRRVAIGQVTLGPPHPVAVQAATAGADLEVLLDEIVQAAAAGAELIRIEHADRVPPAVLAAVVRESPVPVVAEIPAAESALRQAAAAGCAAVRIVVGREAPLRTHAPRLAAAALETGLPVELAVPEGGRGALLLAEAGLRCCALLAGQGLTELCLAVLGPTPALVLATARLLAVTCDYPLQFALAATSAGATATARAAALCGQLLAEGIGDSIWISAAGAAVMQAHLGRQILLALQEGS</sequence>
<dbReference type="GO" id="GO:0051539">
    <property type="term" value="F:4 iron, 4 sulfur cluster binding"/>
    <property type="evidence" value="ECO:0007669"/>
    <property type="project" value="UniProtKB-KW"/>
</dbReference>
<keyword evidence="2" id="KW-0411">Iron-sulfur</keyword>
<organism evidence="4 5">
    <name type="scientific">Crossiella cryophila</name>
    <dbReference type="NCBI Taxonomy" id="43355"/>
    <lineage>
        <taxon>Bacteria</taxon>
        <taxon>Bacillati</taxon>
        <taxon>Actinomycetota</taxon>
        <taxon>Actinomycetes</taxon>
        <taxon>Pseudonocardiales</taxon>
        <taxon>Pseudonocardiaceae</taxon>
        <taxon>Crossiella</taxon>
    </lineage>
</organism>
<dbReference type="Pfam" id="PF04551">
    <property type="entry name" value="GcpE"/>
    <property type="match status" value="1"/>
</dbReference>
<gene>
    <name evidence="4" type="ORF">HNR67_005728</name>
</gene>